<evidence type="ECO:0000259" key="1">
    <source>
        <dbReference type="Pfam" id="PF13508"/>
    </source>
</evidence>
<dbReference type="EMBL" id="JAENHK010000010">
    <property type="protein sequence ID" value="MBK1897166.1"/>
    <property type="molecule type" value="Genomic_DNA"/>
</dbReference>
<comment type="caution">
    <text evidence="2">The sequence shown here is derived from an EMBL/GenBank/DDBJ whole genome shotgun (WGS) entry which is preliminary data.</text>
</comment>
<dbReference type="RefSeq" id="WP_200247160.1">
    <property type="nucleotide sequence ID" value="NZ_JAENHK010000010.1"/>
</dbReference>
<evidence type="ECO:0000313" key="3">
    <source>
        <dbReference type="Proteomes" id="UP000628669"/>
    </source>
</evidence>
<dbReference type="InterPro" id="IPR016181">
    <property type="entry name" value="Acyl_CoA_acyltransferase"/>
</dbReference>
<name>A0ABS1FXI9_9FLAO</name>
<protein>
    <submittedName>
        <fullName evidence="2">GNAT family N-acetyltransferase</fullName>
    </submittedName>
</protein>
<reference evidence="3" key="1">
    <citation type="submission" date="2021-01" db="EMBL/GenBank/DDBJ databases">
        <title>Genome public.</title>
        <authorList>
            <person name="Liu C."/>
            <person name="Sun Q."/>
        </authorList>
    </citation>
    <scope>NUCLEOTIDE SEQUENCE [LARGE SCALE GENOMIC DNA]</scope>
    <source>
        <strain evidence="3">YIM B02567</strain>
    </source>
</reference>
<accession>A0ABS1FXI9</accession>
<dbReference type="Pfam" id="PF13508">
    <property type="entry name" value="Acetyltransf_7"/>
    <property type="match status" value="1"/>
</dbReference>
<organism evidence="2 3">
    <name type="scientific">Chryseobacterium paridis</name>
    <dbReference type="NCBI Taxonomy" id="2800328"/>
    <lineage>
        <taxon>Bacteria</taxon>
        <taxon>Pseudomonadati</taxon>
        <taxon>Bacteroidota</taxon>
        <taxon>Flavobacteriia</taxon>
        <taxon>Flavobacteriales</taxon>
        <taxon>Weeksellaceae</taxon>
        <taxon>Chryseobacterium group</taxon>
        <taxon>Chryseobacterium</taxon>
    </lineage>
</organism>
<proteinExistence type="predicted"/>
<dbReference type="Gene3D" id="3.40.630.30">
    <property type="match status" value="1"/>
</dbReference>
<dbReference type="InterPro" id="IPR000182">
    <property type="entry name" value="GNAT_dom"/>
</dbReference>
<dbReference type="InterPro" id="IPR052523">
    <property type="entry name" value="Trichothecene_AcTrans"/>
</dbReference>
<feature type="domain" description="N-acetyltransferase" evidence="1">
    <location>
        <begin position="118"/>
        <end position="173"/>
    </location>
</feature>
<evidence type="ECO:0000313" key="2">
    <source>
        <dbReference type="EMBL" id="MBK1897166.1"/>
    </source>
</evidence>
<dbReference type="Proteomes" id="UP000628669">
    <property type="component" value="Unassembled WGS sequence"/>
</dbReference>
<dbReference type="PANTHER" id="PTHR42791:SF1">
    <property type="entry name" value="N-ACETYLTRANSFERASE DOMAIN-CONTAINING PROTEIN"/>
    <property type="match status" value="1"/>
</dbReference>
<sequence>MKNIKKEEVSIANEILSNAFFDNKSVNYILKRKHDTLLISRLMTYSIKKAQLCGSIWLDDKNNACCILIDPLQPKVKTLYSLWLDVLLILQVVGISNIKKVMHKERVTEQFLPKSLNYIHLWFIGVDIKMQGRGIGYNFLNEIINYYKGKKDAICLETSTLVNLRFYKKLGFEIYHKEDFGFDFYFLIKHL</sequence>
<keyword evidence="3" id="KW-1185">Reference proteome</keyword>
<dbReference type="PANTHER" id="PTHR42791">
    <property type="entry name" value="GNAT FAMILY ACETYLTRANSFERASE"/>
    <property type="match status" value="1"/>
</dbReference>
<dbReference type="SUPFAM" id="SSF55729">
    <property type="entry name" value="Acyl-CoA N-acyltransferases (Nat)"/>
    <property type="match status" value="1"/>
</dbReference>
<gene>
    <name evidence="2" type="ORF">JHL15_15485</name>
</gene>